<feature type="transmembrane region" description="Helical" evidence="4">
    <location>
        <begin position="105"/>
        <end position="125"/>
    </location>
</feature>
<evidence type="ECO:0000313" key="6">
    <source>
        <dbReference type="EMBL" id="MFC3156953.1"/>
    </source>
</evidence>
<evidence type="ECO:0000256" key="2">
    <source>
        <dbReference type="ARBA" id="ARBA00022989"/>
    </source>
</evidence>
<dbReference type="Gene3D" id="1.20.1250.20">
    <property type="entry name" value="MFS general substrate transporter like domains"/>
    <property type="match status" value="2"/>
</dbReference>
<feature type="transmembrane region" description="Helical" evidence="4">
    <location>
        <begin position="342"/>
        <end position="363"/>
    </location>
</feature>
<dbReference type="Proteomes" id="UP001595548">
    <property type="component" value="Unassembled WGS sequence"/>
</dbReference>
<dbReference type="PROSITE" id="PS50850">
    <property type="entry name" value="MFS"/>
    <property type="match status" value="1"/>
</dbReference>
<feature type="transmembrane region" description="Helical" evidence="4">
    <location>
        <begin position="131"/>
        <end position="150"/>
    </location>
</feature>
<evidence type="ECO:0000259" key="5">
    <source>
        <dbReference type="PROSITE" id="PS50850"/>
    </source>
</evidence>
<evidence type="ECO:0000256" key="3">
    <source>
        <dbReference type="ARBA" id="ARBA00023136"/>
    </source>
</evidence>
<proteinExistence type="predicted"/>
<dbReference type="InterPro" id="IPR011701">
    <property type="entry name" value="MFS"/>
</dbReference>
<dbReference type="InterPro" id="IPR052528">
    <property type="entry name" value="Sugar_transport-like"/>
</dbReference>
<accession>A0ABV7HVV5</accession>
<feature type="transmembrane region" description="Helical" evidence="4">
    <location>
        <begin position="318"/>
        <end position="336"/>
    </location>
</feature>
<feature type="transmembrane region" description="Helical" evidence="4">
    <location>
        <begin position="288"/>
        <end position="306"/>
    </location>
</feature>
<keyword evidence="2 4" id="KW-1133">Transmembrane helix</keyword>
<protein>
    <submittedName>
        <fullName evidence="6">MFS transporter</fullName>
    </submittedName>
</protein>
<feature type="transmembrane region" description="Helical" evidence="4">
    <location>
        <begin position="199"/>
        <end position="224"/>
    </location>
</feature>
<keyword evidence="1 4" id="KW-0812">Transmembrane</keyword>
<dbReference type="InterPro" id="IPR036259">
    <property type="entry name" value="MFS_trans_sf"/>
</dbReference>
<reference evidence="7" key="1">
    <citation type="journal article" date="2019" name="Int. J. Syst. Evol. Microbiol.">
        <title>The Global Catalogue of Microorganisms (GCM) 10K type strain sequencing project: providing services to taxonomists for standard genome sequencing and annotation.</title>
        <authorList>
            <consortium name="The Broad Institute Genomics Platform"/>
            <consortium name="The Broad Institute Genome Sequencing Center for Infectious Disease"/>
            <person name="Wu L."/>
            <person name="Ma J."/>
        </authorList>
    </citation>
    <scope>NUCLEOTIDE SEQUENCE [LARGE SCALE GENOMIC DNA]</scope>
    <source>
        <strain evidence="7">KCTC 52141</strain>
    </source>
</reference>
<feature type="transmembrane region" description="Helical" evidence="4">
    <location>
        <begin position="171"/>
        <end position="193"/>
    </location>
</feature>
<keyword evidence="7" id="KW-1185">Reference proteome</keyword>
<feature type="transmembrane region" description="Helical" evidence="4">
    <location>
        <begin position="258"/>
        <end position="276"/>
    </location>
</feature>
<organism evidence="6 7">
    <name type="scientific">Gilvimarinus japonicus</name>
    <dbReference type="NCBI Taxonomy" id="1796469"/>
    <lineage>
        <taxon>Bacteria</taxon>
        <taxon>Pseudomonadati</taxon>
        <taxon>Pseudomonadota</taxon>
        <taxon>Gammaproteobacteria</taxon>
        <taxon>Cellvibrionales</taxon>
        <taxon>Cellvibrionaceae</taxon>
        <taxon>Gilvimarinus</taxon>
    </lineage>
</organism>
<dbReference type="RefSeq" id="WP_382418457.1">
    <property type="nucleotide sequence ID" value="NZ_AP031500.1"/>
</dbReference>
<dbReference type="SUPFAM" id="SSF103473">
    <property type="entry name" value="MFS general substrate transporter"/>
    <property type="match status" value="1"/>
</dbReference>
<dbReference type="EMBL" id="JBHRTL010000031">
    <property type="protein sequence ID" value="MFC3156953.1"/>
    <property type="molecule type" value="Genomic_DNA"/>
</dbReference>
<dbReference type="PANTHER" id="PTHR23526:SF4">
    <property type="entry name" value="INTEGRAL MEMBRANE TRANSPORT PROTEIN"/>
    <property type="match status" value="1"/>
</dbReference>
<dbReference type="Pfam" id="PF07690">
    <property type="entry name" value="MFS_1"/>
    <property type="match status" value="1"/>
</dbReference>
<dbReference type="InterPro" id="IPR020846">
    <property type="entry name" value="MFS_dom"/>
</dbReference>
<feature type="transmembrane region" description="Helical" evidence="4">
    <location>
        <begin position="383"/>
        <end position="401"/>
    </location>
</feature>
<evidence type="ECO:0000256" key="4">
    <source>
        <dbReference type="SAM" id="Phobius"/>
    </source>
</evidence>
<feature type="domain" description="Major facilitator superfamily (MFS) profile" evidence="5">
    <location>
        <begin position="37"/>
        <end position="435"/>
    </location>
</feature>
<keyword evidence="3 4" id="KW-0472">Membrane</keyword>
<sequence>MQQSSTTQVLYDKLVNEEDARVCTAIAPEACQQVPGNFFRLIVSHFLSKLGDACANPKIVLPWVLESLSAPAYLLGFLVPIRESGSLLPQLVLASYIRRLPIRKYAWSLGALVQGLCVLGMAAVAMLLSGALAGFSIVGLLVLFSLARGLSSVAAKDVLGKTIPKTRRGRVTGWSASAAGLVTVALATGVIVYQPADNVLGAATVLLLLAGVFWPLAALCFMGIKEYPGEVSGGANALTEAWQRLSILTRDAPFRRFVITRALLLCSALTAPYYVALAQQYLGAQSSLLGFFMLASGLASLLSAPFWGRFADVSSRRVMMFAASMSAALGLVVFALDYSNIGLSQLFTLPLLYFLLTISHQGVRVGRKTYVVDLAEGNRRTDYVAVSNSVIGLVLLLMGASGALASAFGYGVAILGLSLAGVAGAFMAFRLPEAGQ</sequence>
<comment type="caution">
    <text evidence="6">The sequence shown here is derived from an EMBL/GenBank/DDBJ whole genome shotgun (WGS) entry which is preliminary data.</text>
</comment>
<dbReference type="PANTHER" id="PTHR23526">
    <property type="entry name" value="INTEGRAL MEMBRANE TRANSPORT PROTEIN-RELATED"/>
    <property type="match status" value="1"/>
</dbReference>
<evidence type="ECO:0000256" key="1">
    <source>
        <dbReference type="ARBA" id="ARBA00022692"/>
    </source>
</evidence>
<name>A0ABV7HVV5_9GAMM</name>
<evidence type="ECO:0000313" key="7">
    <source>
        <dbReference type="Proteomes" id="UP001595548"/>
    </source>
</evidence>
<feature type="transmembrane region" description="Helical" evidence="4">
    <location>
        <begin position="407"/>
        <end position="429"/>
    </location>
</feature>
<gene>
    <name evidence="6" type="ORF">ACFOEB_17220</name>
</gene>